<dbReference type="Gene3D" id="3.20.20.70">
    <property type="entry name" value="Aldolase class I"/>
    <property type="match status" value="1"/>
</dbReference>
<keyword evidence="6" id="KW-1185">Reference proteome</keyword>
<dbReference type="SUPFAM" id="SSF51690">
    <property type="entry name" value="Nicotinate/Quinolinate PRTase C-terminal domain-like"/>
    <property type="match status" value="1"/>
</dbReference>
<evidence type="ECO:0000256" key="2">
    <source>
        <dbReference type="ARBA" id="ARBA00047445"/>
    </source>
</evidence>
<dbReference type="PANTHER" id="PTHR43202">
    <property type="entry name" value="NICOTINATE-NUCLEOTIDE PYROPHOSPHORYLASE"/>
    <property type="match status" value="1"/>
</dbReference>
<protein>
    <submittedName>
        <fullName evidence="5">Nicotinate phosphoribosyltransferase</fullName>
        <ecNumber evidence="5">6.3.4.21</ecNumber>
    </submittedName>
</protein>
<proteinExistence type="predicted"/>
<name>A0ABZ1BRM3_9FIRM</name>
<dbReference type="InterPro" id="IPR022412">
    <property type="entry name" value="Quinolinate_PRibosylTrfase_N"/>
</dbReference>
<dbReference type="Gene3D" id="3.90.1170.20">
    <property type="entry name" value="Quinolinate phosphoribosyl transferase, N-terminal domain"/>
    <property type="match status" value="1"/>
</dbReference>
<evidence type="ECO:0000313" key="5">
    <source>
        <dbReference type="EMBL" id="WRP15461.1"/>
    </source>
</evidence>
<evidence type="ECO:0000256" key="1">
    <source>
        <dbReference type="ARBA" id="ARBA00022679"/>
    </source>
</evidence>
<feature type="domain" description="Quinolinate phosphoribosyl transferase N-terminal" evidence="4">
    <location>
        <begin position="34"/>
        <end position="128"/>
    </location>
</feature>
<evidence type="ECO:0000259" key="4">
    <source>
        <dbReference type="Pfam" id="PF02749"/>
    </source>
</evidence>
<evidence type="ECO:0000313" key="6">
    <source>
        <dbReference type="Proteomes" id="UP001333102"/>
    </source>
</evidence>
<keyword evidence="5" id="KW-0328">Glycosyltransferase</keyword>
<dbReference type="InterPro" id="IPR002638">
    <property type="entry name" value="Quinolinate_PRibosylTrfase_C"/>
</dbReference>
<dbReference type="RefSeq" id="WP_324669864.1">
    <property type="nucleotide sequence ID" value="NZ_CP141614.1"/>
</dbReference>
<dbReference type="EC" id="6.3.4.21" evidence="5"/>
<keyword evidence="1" id="KW-0808">Transferase</keyword>
<gene>
    <name evidence="5" type="ORF">VLY81_04670</name>
</gene>
<dbReference type="PANTHER" id="PTHR43202:SF1">
    <property type="entry name" value="NICOTINATE PHOSPHORIBOSYLTRANSFERASE"/>
    <property type="match status" value="1"/>
</dbReference>
<dbReference type="Pfam" id="PF01729">
    <property type="entry name" value="QRPTase_C"/>
    <property type="match status" value="1"/>
</dbReference>
<dbReference type="InterPro" id="IPR053190">
    <property type="entry name" value="NAPRTase-like"/>
</dbReference>
<sequence length="357" mass="38500">MLQSERDVRELRPDPQRILFSAQHDEILQGHTADMYFVRTLHVLRSEGKADTPVVAEIFPRGEGVLGGVEEALRLLRSRPPELGPLEVWAMDEGERFGPKEVVMRIHGPYSAFGLYETAILGILAQSSGWATATRQAVQAARGKPVILFGARHVHPAVAPVLERAALAAGASGAACILGAKLYGREPVGTVPHALILILGDTVTAAHAYHRHVEPEAPRIILVDTYKDEAEESLRVAEALGEALDGVRLDTPGERGGVTPDLVAEVRARLDQAGFRHVQIFVSGGLTPERIAQLADAGADAFGVGSYVSSAPPIDMTMDLKEVEGRPVAKRGRIPGIQPNPRLRLRIGRNGSRGIER</sequence>
<feature type="domain" description="Quinolinate phosphoribosyl transferase C-terminal" evidence="3">
    <location>
        <begin position="131"/>
        <end position="319"/>
    </location>
</feature>
<dbReference type="EMBL" id="CP141614">
    <property type="protein sequence ID" value="WRP15461.1"/>
    <property type="molecule type" value="Genomic_DNA"/>
</dbReference>
<evidence type="ECO:0000259" key="3">
    <source>
        <dbReference type="Pfam" id="PF01729"/>
    </source>
</evidence>
<dbReference type="GO" id="GO:0004516">
    <property type="term" value="F:nicotinate phosphoribosyltransferase activity"/>
    <property type="evidence" value="ECO:0007669"/>
    <property type="project" value="UniProtKB-EC"/>
</dbReference>
<keyword evidence="5" id="KW-0436">Ligase</keyword>
<dbReference type="Pfam" id="PF02749">
    <property type="entry name" value="QRPTase_N"/>
    <property type="match status" value="1"/>
</dbReference>
<reference evidence="6" key="1">
    <citation type="submission" date="2023-12" db="EMBL/GenBank/DDBJ databases">
        <title>Novel isolates from deep terrestrial aquifers shed light on the physiology and ecology of the class Limnochordia.</title>
        <authorList>
            <person name="Karnachuk O.V."/>
            <person name="Lukina A.P."/>
            <person name="Avakyan M.R."/>
            <person name="Kadnikov V."/>
            <person name="Begmatov S."/>
            <person name="Beletsky A.V."/>
            <person name="Mardanov A.V."/>
            <person name="Ravin N.V."/>
        </authorList>
    </citation>
    <scope>NUCLEOTIDE SEQUENCE [LARGE SCALE GENOMIC DNA]</scope>
    <source>
        <strain evidence="6">LN</strain>
    </source>
</reference>
<accession>A0ABZ1BRM3</accession>
<organism evidence="5 6">
    <name type="scientific">Geochorda subterranea</name>
    <dbReference type="NCBI Taxonomy" id="3109564"/>
    <lineage>
        <taxon>Bacteria</taxon>
        <taxon>Bacillati</taxon>
        <taxon>Bacillota</taxon>
        <taxon>Limnochordia</taxon>
        <taxon>Limnochordales</taxon>
        <taxon>Geochordaceae</taxon>
        <taxon>Geochorda</taxon>
    </lineage>
</organism>
<dbReference type="InterPro" id="IPR037128">
    <property type="entry name" value="Quinolinate_PRibosylTase_N_sf"/>
</dbReference>
<dbReference type="GO" id="GO:0016757">
    <property type="term" value="F:glycosyltransferase activity"/>
    <property type="evidence" value="ECO:0007669"/>
    <property type="project" value="UniProtKB-KW"/>
</dbReference>
<dbReference type="SUPFAM" id="SSF54675">
    <property type="entry name" value="Nicotinate/Quinolinate PRTase N-terminal domain-like"/>
    <property type="match status" value="1"/>
</dbReference>
<dbReference type="InterPro" id="IPR036068">
    <property type="entry name" value="Nicotinate_pribotase-like_C"/>
</dbReference>
<dbReference type="Proteomes" id="UP001333102">
    <property type="component" value="Chromosome"/>
</dbReference>
<comment type="catalytic activity">
    <reaction evidence="2">
        <text>nicotinate beta-D-ribonucleotide + CO2 + diphosphate = quinolinate + 5-phospho-alpha-D-ribose 1-diphosphate + 2 H(+)</text>
        <dbReference type="Rhea" id="RHEA:12733"/>
        <dbReference type="ChEBI" id="CHEBI:15378"/>
        <dbReference type="ChEBI" id="CHEBI:16526"/>
        <dbReference type="ChEBI" id="CHEBI:29959"/>
        <dbReference type="ChEBI" id="CHEBI:33019"/>
        <dbReference type="ChEBI" id="CHEBI:57502"/>
        <dbReference type="ChEBI" id="CHEBI:58017"/>
        <dbReference type="EC" id="2.4.2.19"/>
    </reaction>
</comment>
<dbReference type="NCBIfam" id="NF006415">
    <property type="entry name" value="PRK08662.1"/>
    <property type="match status" value="1"/>
</dbReference>
<dbReference type="InterPro" id="IPR013785">
    <property type="entry name" value="Aldolase_TIM"/>
</dbReference>